<dbReference type="AlphaFoldDB" id="A0A8S3EE25"/>
<accession>A0A8S3EE25</accession>
<feature type="transmembrane region" description="Helical" evidence="1">
    <location>
        <begin position="24"/>
        <end position="44"/>
    </location>
</feature>
<name>A0A8S3EE25_9BILA</name>
<proteinExistence type="predicted"/>
<evidence type="ECO:0000313" key="2">
    <source>
        <dbReference type="EMBL" id="CAF5065446.1"/>
    </source>
</evidence>
<evidence type="ECO:0000256" key="1">
    <source>
        <dbReference type="SAM" id="Phobius"/>
    </source>
</evidence>
<protein>
    <submittedName>
        <fullName evidence="2">Uncharacterized protein</fullName>
    </submittedName>
</protein>
<keyword evidence="1" id="KW-0812">Transmembrane</keyword>
<gene>
    <name evidence="2" type="ORF">SMN809_LOCUS59990</name>
</gene>
<sequence length="50" mass="5418">LSDFEAYKETSVGKSVDVCRRRRLAAANSSALLLLLLLLLLVLGRSTDGL</sequence>
<keyword evidence="1" id="KW-1133">Transmembrane helix</keyword>
<feature type="non-terminal residue" evidence="2">
    <location>
        <position position="1"/>
    </location>
</feature>
<comment type="caution">
    <text evidence="2">The sequence shown here is derived from an EMBL/GenBank/DDBJ whole genome shotgun (WGS) entry which is preliminary data.</text>
</comment>
<evidence type="ECO:0000313" key="3">
    <source>
        <dbReference type="Proteomes" id="UP000676336"/>
    </source>
</evidence>
<dbReference type="EMBL" id="CAJOBI010231445">
    <property type="protein sequence ID" value="CAF5065446.1"/>
    <property type="molecule type" value="Genomic_DNA"/>
</dbReference>
<organism evidence="2 3">
    <name type="scientific">Rotaria magnacalcarata</name>
    <dbReference type="NCBI Taxonomy" id="392030"/>
    <lineage>
        <taxon>Eukaryota</taxon>
        <taxon>Metazoa</taxon>
        <taxon>Spiralia</taxon>
        <taxon>Gnathifera</taxon>
        <taxon>Rotifera</taxon>
        <taxon>Eurotatoria</taxon>
        <taxon>Bdelloidea</taxon>
        <taxon>Philodinida</taxon>
        <taxon>Philodinidae</taxon>
        <taxon>Rotaria</taxon>
    </lineage>
</organism>
<dbReference type="Proteomes" id="UP000676336">
    <property type="component" value="Unassembled WGS sequence"/>
</dbReference>
<reference evidence="2" key="1">
    <citation type="submission" date="2021-02" db="EMBL/GenBank/DDBJ databases">
        <authorList>
            <person name="Nowell W R."/>
        </authorList>
    </citation>
    <scope>NUCLEOTIDE SEQUENCE</scope>
</reference>
<keyword evidence="1" id="KW-0472">Membrane</keyword>